<gene>
    <name evidence="1" type="ORF">KI387_013563</name>
</gene>
<feature type="non-terminal residue" evidence="1">
    <location>
        <position position="1"/>
    </location>
</feature>
<evidence type="ECO:0000313" key="1">
    <source>
        <dbReference type="EMBL" id="KAH9301980.1"/>
    </source>
</evidence>
<dbReference type="AlphaFoldDB" id="A0AA38CK03"/>
<dbReference type="Proteomes" id="UP000824469">
    <property type="component" value="Unassembled WGS sequence"/>
</dbReference>
<accession>A0AA38CK03</accession>
<proteinExistence type="predicted"/>
<reference evidence="1 2" key="1">
    <citation type="journal article" date="2021" name="Nat. Plants">
        <title>The Taxus genome provides insights into paclitaxel biosynthesis.</title>
        <authorList>
            <person name="Xiong X."/>
            <person name="Gou J."/>
            <person name="Liao Q."/>
            <person name="Li Y."/>
            <person name="Zhou Q."/>
            <person name="Bi G."/>
            <person name="Li C."/>
            <person name="Du R."/>
            <person name="Wang X."/>
            <person name="Sun T."/>
            <person name="Guo L."/>
            <person name="Liang H."/>
            <person name="Lu P."/>
            <person name="Wu Y."/>
            <person name="Zhang Z."/>
            <person name="Ro D.K."/>
            <person name="Shang Y."/>
            <person name="Huang S."/>
            <person name="Yan J."/>
        </authorList>
    </citation>
    <scope>NUCLEOTIDE SEQUENCE [LARGE SCALE GENOMIC DNA]</scope>
    <source>
        <strain evidence="1">Ta-2019</strain>
    </source>
</reference>
<protein>
    <submittedName>
        <fullName evidence="1">Uncharacterized protein</fullName>
    </submittedName>
</protein>
<feature type="non-terminal residue" evidence="1">
    <location>
        <position position="60"/>
    </location>
</feature>
<sequence>FRFWDLEDANIFRSCNIDWNEKRMYRDWVLVPKNEMGEEFVEKSAFLDLKQKSINTDIDQ</sequence>
<keyword evidence="2" id="KW-1185">Reference proteome</keyword>
<name>A0AA38CK03_TAXCH</name>
<dbReference type="EMBL" id="JAHRHJ020000009">
    <property type="protein sequence ID" value="KAH9301980.1"/>
    <property type="molecule type" value="Genomic_DNA"/>
</dbReference>
<organism evidence="1 2">
    <name type="scientific">Taxus chinensis</name>
    <name type="common">Chinese yew</name>
    <name type="synonym">Taxus wallichiana var. chinensis</name>
    <dbReference type="NCBI Taxonomy" id="29808"/>
    <lineage>
        <taxon>Eukaryota</taxon>
        <taxon>Viridiplantae</taxon>
        <taxon>Streptophyta</taxon>
        <taxon>Embryophyta</taxon>
        <taxon>Tracheophyta</taxon>
        <taxon>Spermatophyta</taxon>
        <taxon>Pinopsida</taxon>
        <taxon>Pinidae</taxon>
        <taxon>Conifers II</taxon>
        <taxon>Cupressales</taxon>
        <taxon>Taxaceae</taxon>
        <taxon>Taxus</taxon>
    </lineage>
</organism>
<comment type="caution">
    <text evidence="1">The sequence shown here is derived from an EMBL/GenBank/DDBJ whole genome shotgun (WGS) entry which is preliminary data.</text>
</comment>
<evidence type="ECO:0000313" key="2">
    <source>
        <dbReference type="Proteomes" id="UP000824469"/>
    </source>
</evidence>